<sequence>MSSSTKLLRTFRHAPTPFSPRLFSTSARRAVHYLNADKDIFDKVTSSSDRVAIVDFYADWCGPCRTLSPILERLTPDESNLDLVTINTDEQIHLAAQFKVSALPTVIAFKHGKPIKQFVGALPEPQVRKFFDSLN</sequence>
<proteinExistence type="predicted"/>
<dbReference type="EMBL" id="SGPL01000155">
    <property type="protein sequence ID" value="THH16501.1"/>
    <property type="molecule type" value="Genomic_DNA"/>
</dbReference>
<dbReference type="PROSITE" id="PS51352">
    <property type="entry name" value="THIOREDOXIN_2"/>
    <property type="match status" value="1"/>
</dbReference>
<evidence type="ECO:0000256" key="4">
    <source>
        <dbReference type="ARBA" id="ARBA00023284"/>
    </source>
</evidence>
<reference evidence="6 7" key="1">
    <citation type="submission" date="2019-02" db="EMBL/GenBank/DDBJ databases">
        <title>Genome sequencing of the rare red list fungi Bondarzewia mesenterica.</title>
        <authorList>
            <person name="Buettner E."/>
            <person name="Kellner H."/>
        </authorList>
    </citation>
    <scope>NUCLEOTIDE SEQUENCE [LARGE SCALE GENOMIC DNA]</scope>
    <source>
        <strain evidence="6 7">DSM 108281</strain>
    </source>
</reference>
<dbReference type="PROSITE" id="PS00194">
    <property type="entry name" value="THIOREDOXIN_1"/>
    <property type="match status" value="1"/>
</dbReference>
<dbReference type="AlphaFoldDB" id="A0A4S4LXL1"/>
<dbReference type="InterPro" id="IPR017937">
    <property type="entry name" value="Thioredoxin_CS"/>
</dbReference>
<dbReference type="PANTHER" id="PTHR45663">
    <property type="entry name" value="GEO12009P1"/>
    <property type="match status" value="1"/>
</dbReference>
<comment type="caution">
    <text evidence="6">The sequence shown here is derived from an EMBL/GenBank/DDBJ whole genome shotgun (WGS) entry which is preliminary data.</text>
</comment>
<accession>A0A4S4LXL1</accession>
<evidence type="ECO:0000256" key="3">
    <source>
        <dbReference type="ARBA" id="ARBA00023157"/>
    </source>
</evidence>
<protein>
    <recommendedName>
        <fullName evidence="5">Thioredoxin domain-containing protein</fullName>
    </recommendedName>
</protein>
<dbReference type="PANTHER" id="PTHR45663:SF11">
    <property type="entry name" value="GEO12009P1"/>
    <property type="match status" value="1"/>
</dbReference>
<keyword evidence="3" id="KW-1015">Disulfide bond</keyword>
<organism evidence="6 7">
    <name type="scientific">Bondarzewia mesenterica</name>
    <dbReference type="NCBI Taxonomy" id="1095465"/>
    <lineage>
        <taxon>Eukaryota</taxon>
        <taxon>Fungi</taxon>
        <taxon>Dikarya</taxon>
        <taxon>Basidiomycota</taxon>
        <taxon>Agaricomycotina</taxon>
        <taxon>Agaricomycetes</taxon>
        <taxon>Russulales</taxon>
        <taxon>Bondarzewiaceae</taxon>
        <taxon>Bondarzewia</taxon>
    </lineage>
</organism>
<name>A0A4S4LXL1_9AGAM</name>
<dbReference type="GO" id="GO:0015035">
    <property type="term" value="F:protein-disulfide reductase activity"/>
    <property type="evidence" value="ECO:0007669"/>
    <property type="project" value="InterPro"/>
</dbReference>
<dbReference type="Gene3D" id="3.40.30.10">
    <property type="entry name" value="Glutaredoxin"/>
    <property type="match status" value="1"/>
</dbReference>
<dbReference type="NCBIfam" id="TIGR01068">
    <property type="entry name" value="thioredoxin"/>
    <property type="match status" value="1"/>
</dbReference>
<keyword evidence="4" id="KW-0676">Redox-active center</keyword>
<keyword evidence="7" id="KW-1185">Reference proteome</keyword>
<dbReference type="GO" id="GO:0005737">
    <property type="term" value="C:cytoplasm"/>
    <property type="evidence" value="ECO:0007669"/>
    <property type="project" value="TreeGrafter"/>
</dbReference>
<feature type="domain" description="Thioredoxin" evidence="5">
    <location>
        <begin position="8"/>
        <end position="135"/>
    </location>
</feature>
<gene>
    <name evidence="6" type="ORF">EW146_g4153</name>
</gene>
<evidence type="ECO:0000313" key="7">
    <source>
        <dbReference type="Proteomes" id="UP000310158"/>
    </source>
</evidence>
<dbReference type="CDD" id="cd02947">
    <property type="entry name" value="TRX_family"/>
    <property type="match status" value="1"/>
</dbReference>
<dbReference type="PRINTS" id="PR00421">
    <property type="entry name" value="THIOREDOXIN"/>
</dbReference>
<dbReference type="InterPro" id="IPR036249">
    <property type="entry name" value="Thioredoxin-like_sf"/>
</dbReference>
<evidence type="ECO:0000256" key="1">
    <source>
        <dbReference type="ARBA" id="ARBA00022448"/>
    </source>
</evidence>
<evidence type="ECO:0000256" key="2">
    <source>
        <dbReference type="ARBA" id="ARBA00022982"/>
    </source>
</evidence>
<dbReference type="Pfam" id="PF00085">
    <property type="entry name" value="Thioredoxin"/>
    <property type="match status" value="1"/>
</dbReference>
<dbReference type="InterPro" id="IPR013766">
    <property type="entry name" value="Thioredoxin_domain"/>
</dbReference>
<dbReference type="Proteomes" id="UP000310158">
    <property type="component" value="Unassembled WGS sequence"/>
</dbReference>
<evidence type="ECO:0000259" key="5">
    <source>
        <dbReference type="PROSITE" id="PS51352"/>
    </source>
</evidence>
<dbReference type="OrthoDB" id="2121326at2759"/>
<evidence type="ECO:0000313" key="6">
    <source>
        <dbReference type="EMBL" id="THH16501.1"/>
    </source>
</evidence>
<keyword evidence="1" id="KW-0813">Transport</keyword>
<dbReference type="InterPro" id="IPR005746">
    <property type="entry name" value="Thioredoxin"/>
</dbReference>
<keyword evidence="2" id="KW-0249">Electron transport</keyword>
<dbReference type="SUPFAM" id="SSF52833">
    <property type="entry name" value="Thioredoxin-like"/>
    <property type="match status" value="1"/>
</dbReference>